<gene>
    <name evidence="1" type="ORF">FHETE_7814</name>
</gene>
<reference evidence="1 2" key="1">
    <citation type="submission" date="2020-05" db="EMBL/GenBank/DDBJ databases">
        <title>Identification and distribution of gene clusters putatively required for synthesis of sphingolipid metabolism inhibitors in phylogenetically diverse species of the filamentous fungus Fusarium.</title>
        <authorList>
            <person name="Kim H.-S."/>
            <person name="Busman M."/>
            <person name="Brown D.W."/>
            <person name="Divon H."/>
            <person name="Uhlig S."/>
            <person name="Proctor R.H."/>
        </authorList>
    </citation>
    <scope>NUCLEOTIDE SEQUENCE [LARGE SCALE GENOMIC DNA]</scope>
    <source>
        <strain evidence="1 2">NRRL 20693</strain>
    </source>
</reference>
<dbReference type="EMBL" id="JAAGWQ010000159">
    <property type="protein sequence ID" value="KAF5662708.1"/>
    <property type="molecule type" value="Genomic_DNA"/>
</dbReference>
<keyword evidence="2" id="KW-1185">Reference proteome</keyword>
<accession>A0A8H5T495</accession>
<organism evidence="1 2">
    <name type="scientific">Fusarium heterosporum</name>
    <dbReference type="NCBI Taxonomy" id="42747"/>
    <lineage>
        <taxon>Eukaryota</taxon>
        <taxon>Fungi</taxon>
        <taxon>Dikarya</taxon>
        <taxon>Ascomycota</taxon>
        <taxon>Pezizomycotina</taxon>
        <taxon>Sordariomycetes</taxon>
        <taxon>Hypocreomycetidae</taxon>
        <taxon>Hypocreales</taxon>
        <taxon>Nectriaceae</taxon>
        <taxon>Fusarium</taxon>
        <taxon>Fusarium heterosporum species complex</taxon>
    </lineage>
</organism>
<dbReference type="OrthoDB" id="4501419at2759"/>
<name>A0A8H5T495_FUSHE</name>
<dbReference type="AlphaFoldDB" id="A0A8H5T495"/>
<comment type="caution">
    <text evidence="1">The sequence shown here is derived from an EMBL/GenBank/DDBJ whole genome shotgun (WGS) entry which is preliminary data.</text>
</comment>
<dbReference type="Proteomes" id="UP000567885">
    <property type="component" value="Unassembled WGS sequence"/>
</dbReference>
<sequence>MRPVSSKEVHKLLKWRPLLLLNKTLFGPAFVDSIVRRSSAHITSKGGNGLPLELWCSILQFSQSSDSNDYALVRPQIIARGTDGGKELICQKFKRWTSFGTIKTLEGIENCNLLLAHPDKHRVGLHNPFNSPHSREYGRPVSIPVEALDSKVNFLHVRLEVPDVIKYLEGGSWNTCLDERIIGRFGKRYAIANWLLHEHDDLNRHYYIMMLCPVCVGAEHALSELKRRPGTYDFFQGPQISILKKRLRELEFTIPAS</sequence>
<evidence type="ECO:0000313" key="1">
    <source>
        <dbReference type="EMBL" id="KAF5662708.1"/>
    </source>
</evidence>
<evidence type="ECO:0000313" key="2">
    <source>
        <dbReference type="Proteomes" id="UP000567885"/>
    </source>
</evidence>
<proteinExistence type="predicted"/>
<protein>
    <submittedName>
        <fullName evidence="1">Uncharacterized protein</fullName>
    </submittedName>
</protein>